<dbReference type="PANTHER" id="PTHR35869:SF1">
    <property type="entry name" value="OUTER-MEMBRANE LIPOPROTEIN CARRIER PROTEIN"/>
    <property type="match status" value="1"/>
</dbReference>
<dbReference type="OrthoDB" id="1027451at2"/>
<keyword evidence="3" id="KW-0449">Lipoprotein</keyword>
<dbReference type="CDD" id="cd16325">
    <property type="entry name" value="LolA"/>
    <property type="match status" value="1"/>
</dbReference>
<proteinExistence type="predicted"/>
<dbReference type="Pfam" id="PF03548">
    <property type="entry name" value="LolA"/>
    <property type="match status" value="1"/>
</dbReference>
<feature type="signal peptide" evidence="2">
    <location>
        <begin position="1"/>
        <end position="22"/>
    </location>
</feature>
<gene>
    <name evidence="3" type="ORF">SAMN05660226_02961</name>
</gene>
<name>A0A1T5DSS2_9SPHI</name>
<dbReference type="RefSeq" id="WP_079717615.1">
    <property type="nucleotide sequence ID" value="NZ_FUYS01000007.1"/>
</dbReference>
<dbReference type="Gene3D" id="2.50.20.10">
    <property type="entry name" value="Lipoprotein localisation LolA/LolB/LppX"/>
    <property type="match status" value="1"/>
</dbReference>
<dbReference type="STRING" id="623280.SAMN05660226_02961"/>
<organism evidence="3 4">
    <name type="scientific">Parapedobacter luteus</name>
    <dbReference type="NCBI Taxonomy" id="623280"/>
    <lineage>
        <taxon>Bacteria</taxon>
        <taxon>Pseudomonadati</taxon>
        <taxon>Bacteroidota</taxon>
        <taxon>Sphingobacteriia</taxon>
        <taxon>Sphingobacteriales</taxon>
        <taxon>Sphingobacteriaceae</taxon>
        <taxon>Parapedobacter</taxon>
    </lineage>
</organism>
<evidence type="ECO:0000313" key="4">
    <source>
        <dbReference type="Proteomes" id="UP000190541"/>
    </source>
</evidence>
<keyword evidence="1 2" id="KW-0732">Signal</keyword>
<dbReference type="InterPro" id="IPR004564">
    <property type="entry name" value="OM_lipoprot_carrier_LolA-like"/>
</dbReference>
<dbReference type="AlphaFoldDB" id="A0A1T5DSS2"/>
<feature type="chain" id="PRO_5010527911" evidence="2">
    <location>
        <begin position="23"/>
        <end position="215"/>
    </location>
</feature>
<protein>
    <submittedName>
        <fullName evidence="3">Outer membrane lipoprotein-sorting protein</fullName>
    </submittedName>
</protein>
<dbReference type="SUPFAM" id="SSF89392">
    <property type="entry name" value="Prokaryotic lipoproteins and lipoprotein localization factors"/>
    <property type="match status" value="1"/>
</dbReference>
<evidence type="ECO:0000256" key="2">
    <source>
        <dbReference type="SAM" id="SignalP"/>
    </source>
</evidence>
<evidence type="ECO:0000313" key="3">
    <source>
        <dbReference type="EMBL" id="SKB74862.1"/>
    </source>
</evidence>
<accession>A0A1T5DSS2</accession>
<reference evidence="3 4" key="1">
    <citation type="submission" date="2017-02" db="EMBL/GenBank/DDBJ databases">
        <authorList>
            <person name="Peterson S.W."/>
        </authorList>
    </citation>
    <scope>NUCLEOTIDE SEQUENCE [LARGE SCALE GENOMIC DNA]</scope>
    <source>
        <strain evidence="3 4">DSM 22899</strain>
    </source>
</reference>
<dbReference type="InterPro" id="IPR029046">
    <property type="entry name" value="LolA/LolB/LppX"/>
</dbReference>
<dbReference type="EMBL" id="FUYS01000007">
    <property type="protein sequence ID" value="SKB74862.1"/>
    <property type="molecule type" value="Genomic_DNA"/>
</dbReference>
<dbReference type="Proteomes" id="UP000190541">
    <property type="component" value="Unassembled WGS sequence"/>
</dbReference>
<evidence type="ECO:0000256" key="1">
    <source>
        <dbReference type="ARBA" id="ARBA00022729"/>
    </source>
</evidence>
<sequence length="215" mass="24494">MRMRKYRLLIIVLLAACTAGFAQRKALTPAEAAAFKEKVIANTRNLKSLESNFTQSKQLSYMEHAVKASGKLYFRAPQDIRWEYRQPTSYVIVFDHQTMFIDEGGSKPKQIDLAANRRLKGLSGLLVGTVQGGNVVDESRFVVDYYRAGSGYAAILRPKDKALQRYIKEVELTFDGSTFLINRIKIIDPTQDFTLIDFENQRKNVAMPEELFTIK</sequence>
<keyword evidence="4" id="KW-1185">Reference proteome</keyword>
<dbReference type="PANTHER" id="PTHR35869">
    <property type="entry name" value="OUTER-MEMBRANE LIPOPROTEIN CARRIER PROTEIN"/>
    <property type="match status" value="1"/>
</dbReference>